<dbReference type="GO" id="GO:0008270">
    <property type="term" value="F:zinc ion binding"/>
    <property type="evidence" value="ECO:0007669"/>
    <property type="project" value="InterPro"/>
</dbReference>
<dbReference type="SMART" id="SM00829">
    <property type="entry name" value="PKS_ER"/>
    <property type="match status" value="1"/>
</dbReference>
<accession>A0AAJ7EB31</accession>
<dbReference type="InterPro" id="IPR013154">
    <property type="entry name" value="ADH-like_N"/>
</dbReference>
<evidence type="ECO:0000256" key="5">
    <source>
        <dbReference type="ARBA" id="ARBA00023002"/>
    </source>
</evidence>
<dbReference type="AlphaFoldDB" id="A0AAJ7EB31"/>
<dbReference type="GO" id="GO:0003939">
    <property type="term" value="F:L-iditol 2-dehydrogenase (NAD+) activity"/>
    <property type="evidence" value="ECO:0007669"/>
    <property type="project" value="TreeGrafter"/>
</dbReference>
<feature type="domain" description="Enoyl reductase (ER)" evidence="10">
    <location>
        <begin position="12"/>
        <end position="345"/>
    </location>
</feature>
<dbReference type="InterPro" id="IPR002328">
    <property type="entry name" value="ADH_Zn_CS"/>
</dbReference>
<evidence type="ECO:0000256" key="1">
    <source>
        <dbReference type="ARBA" id="ARBA00001947"/>
    </source>
</evidence>
<comment type="similarity">
    <text evidence="2 9">Belongs to the zinc-containing alcohol dehydrogenase family.</text>
</comment>
<keyword evidence="5" id="KW-0560">Oxidoreductase</keyword>
<dbReference type="KEGG" id="pxu:106119551"/>
<name>A0AAJ7EB31_PAPXU</name>
<dbReference type="CDD" id="cd05285">
    <property type="entry name" value="sorbitol_DH"/>
    <property type="match status" value="1"/>
</dbReference>
<reference evidence="11" key="1">
    <citation type="submission" date="2025-08" db="UniProtKB">
        <authorList>
            <consortium name="RefSeq"/>
        </authorList>
    </citation>
    <scope>IDENTIFICATION</scope>
</reference>
<dbReference type="InterPro" id="IPR013149">
    <property type="entry name" value="ADH-like_C"/>
</dbReference>
<dbReference type="PROSITE" id="PS00059">
    <property type="entry name" value="ADH_ZINC"/>
    <property type="match status" value="1"/>
</dbReference>
<proteinExistence type="inferred from homology"/>
<dbReference type="GeneID" id="106119551"/>
<evidence type="ECO:0000256" key="2">
    <source>
        <dbReference type="ARBA" id="ARBA00008072"/>
    </source>
</evidence>
<evidence type="ECO:0000313" key="11">
    <source>
        <dbReference type="RefSeq" id="XP_013170051.1"/>
    </source>
</evidence>
<evidence type="ECO:0000256" key="9">
    <source>
        <dbReference type="RuleBase" id="RU361277"/>
    </source>
</evidence>
<protein>
    <recommendedName>
        <fullName evidence="7">Sorbitol dehydrogenase</fullName>
    </recommendedName>
    <alternativeName>
        <fullName evidence="8">Polyol dehydrogenase</fullName>
    </alternativeName>
</protein>
<comment type="cofactor">
    <cofactor evidence="1 9">
        <name>Zn(2+)</name>
        <dbReference type="ChEBI" id="CHEBI:29105"/>
    </cofactor>
</comment>
<keyword evidence="3 9" id="KW-0479">Metal-binding</keyword>
<evidence type="ECO:0000256" key="8">
    <source>
        <dbReference type="ARBA" id="ARBA00032485"/>
    </source>
</evidence>
<dbReference type="Proteomes" id="UP000694872">
    <property type="component" value="Unplaced"/>
</dbReference>
<evidence type="ECO:0000259" key="10">
    <source>
        <dbReference type="SMART" id="SM00829"/>
    </source>
</evidence>
<dbReference type="InterPro" id="IPR011032">
    <property type="entry name" value="GroES-like_sf"/>
</dbReference>
<dbReference type="SUPFAM" id="SSF51735">
    <property type="entry name" value="NAD(P)-binding Rossmann-fold domains"/>
    <property type="match status" value="1"/>
</dbReference>
<dbReference type="PANTHER" id="PTHR43161:SF9">
    <property type="entry name" value="SORBITOL DEHYDROGENASE"/>
    <property type="match status" value="1"/>
</dbReference>
<dbReference type="InterPro" id="IPR045306">
    <property type="entry name" value="SDH-like"/>
</dbReference>
<sequence>MKMTNYAAVLYGPKDLRIENLPVPEINDNEVQIKISCVGICGTDVKMYTTGKCGLEVPTEPMVIGHEGAGIVTKVGAKVKHLKVGDRVAIEPTAPCKSCEFCVSGRYNLCDEPAYCSTPAAPGNLSQYYKHVADFCHKLPDNLSMEEGAAVQPLAIAIHACNRAGIKLGTNMVILGAGPIGVLCAITAKAMGAAKILMTDVVQSRLDIAKQLAADYTLLIKKEYSDEEVVDKIKALLGGRPRVTIDACAFPSAQRVSMLVTKKGGTVLIVGVGDTTVEVPLSGTVLREIDVKGSNRILNTYGPAIAAVSSGAIDLKPFITHHYPMEKTEEAILLAKTGAAMKIIIHLN</sequence>
<dbReference type="SUPFAM" id="SSF50129">
    <property type="entry name" value="GroES-like"/>
    <property type="match status" value="1"/>
</dbReference>
<dbReference type="Gene3D" id="3.40.50.720">
    <property type="entry name" value="NAD(P)-binding Rossmann-like Domain"/>
    <property type="match status" value="1"/>
</dbReference>
<dbReference type="FunFam" id="3.40.50.720:FF:000068">
    <property type="entry name" value="Sorbitol dehydrogenase"/>
    <property type="match status" value="1"/>
</dbReference>
<dbReference type="Gene3D" id="3.90.180.10">
    <property type="entry name" value="Medium-chain alcohol dehydrogenases, catalytic domain"/>
    <property type="match status" value="1"/>
</dbReference>
<keyword evidence="6" id="KW-0520">NAD</keyword>
<gene>
    <name evidence="11" type="primary">LOC106119551</name>
</gene>
<evidence type="ECO:0000256" key="3">
    <source>
        <dbReference type="ARBA" id="ARBA00022723"/>
    </source>
</evidence>
<dbReference type="InterPro" id="IPR020843">
    <property type="entry name" value="ER"/>
</dbReference>
<dbReference type="RefSeq" id="XP_013170051.1">
    <property type="nucleotide sequence ID" value="XM_013314597.1"/>
</dbReference>
<evidence type="ECO:0000256" key="4">
    <source>
        <dbReference type="ARBA" id="ARBA00022833"/>
    </source>
</evidence>
<dbReference type="InterPro" id="IPR036291">
    <property type="entry name" value="NAD(P)-bd_dom_sf"/>
</dbReference>
<dbReference type="Pfam" id="PF08240">
    <property type="entry name" value="ADH_N"/>
    <property type="match status" value="1"/>
</dbReference>
<evidence type="ECO:0000256" key="6">
    <source>
        <dbReference type="ARBA" id="ARBA00023027"/>
    </source>
</evidence>
<dbReference type="GO" id="GO:0006062">
    <property type="term" value="P:sorbitol catabolic process"/>
    <property type="evidence" value="ECO:0007669"/>
    <property type="project" value="TreeGrafter"/>
</dbReference>
<dbReference type="Pfam" id="PF00107">
    <property type="entry name" value="ADH_zinc_N"/>
    <property type="match status" value="1"/>
</dbReference>
<keyword evidence="4 9" id="KW-0862">Zinc</keyword>
<organism evidence="11">
    <name type="scientific">Papilio xuthus</name>
    <name type="common">Asian swallowtail butterfly</name>
    <dbReference type="NCBI Taxonomy" id="66420"/>
    <lineage>
        <taxon>Eukaryota</taxon>
        <taxon>Metazoa</taxon>
        <taxon>Ecdysozoa</taxon>
        <taxon>Arthropoda</taxon>
        <taxon>Hexapoda</taxon>
        <taxon>Insecta</taxon>
        <taxon>Pterygota</taxon>
        <taxon>Neoptera</taxon>
        <taxon>Endopterygota</taxon>
        <taxon>Lepidoptera</taxon>
        <taxon>Glossata</taxon>
        <taxon>Ditrysia</taxon>
        <taxon>Papilionoidea</taxon>
        <taxon>Papilionidae</taxon>
        <taxon>Papilioninae</taxon>
        <taxon>Papilio</taxon>
    </lineage>
</organism>
<evidence type="ECO:0000256" key="7">
    <source>
        <dbReference type="ARBA" id="ARBA00026132"/>
    </source>
</evidence>
<dbReference type="PANTHER" id="PTHR43161">
    <property type="entry name" value="SORBITOL DEHYDROGENASE"/>
    <property type="match status" value="1"/>
</dbReference>